<dbReference type="eggNOG" id="KOG4159">
    <property type="taxonomic scope" value="Eukaryota"/>
</dbReference>
<evidence type="ECO:0000256" key="3">
    <source>
        <dbReference type="ARBA" id="ARBA00022833"/>
    </source>
</evidence>
<dbReference type="InterPro" id="IPR018957">
    <property type="entry name" value="Znf_C3HC4_RING-type"/>
</dbReference>
<reference evidence="7 8" key="1">
    <citation type="submission" date="2013-03" db="EMBL/GenBank/DDBJ databases">
        <title>The Genome Sequence of Cladophialophora psammophila CBS 110553.</title>
        <authorList>
            <consortium name="The Broad Institute Genomics Platform"/>
            <person name="Cuomo C."/>
            <person name="de Hoog S."/>
            <person name="Gorbushina A."/>
            <person name="Walker B."/>
            <person name="Young S.K."/>
            <person name="Zeng Q."/>
            <person name="Gargeya S."/>
            <person name="Fitzgerald M."/>
            <person name="Haas B."/>
            <person name="Abouelleil A."/>
            <person name="Allen A.W."/>
            <person name="Alvarado L."/>
            <person name="Arachchi H.M."/>
            <person name="Berlin A.M."/>
            <person name="Chapman S.B."/>
            <person name="Gainer-Dewar J."/>
            <person name="Goldberg J."/>
            <person name="Griggs A."/>
            <person name="Gujja S."/>
            <person name="Hansen M."/>
            <person name="Howarth C."/>
            <person name="Imamovic A."/>
            <person name="Ireland A."/>
            <person name="Larimer J."/>
            <person name="McCowan C."/>
            <person name="Murphy C."/>
            <person name="Pearson M."/>
            <person name="Poon T.W."/>
            <person name="Priest M."/>
            <person name="Roberts A."/>
            <person name="Saif S."/>
            <person name="Shea T."/>
            <person name="Sisk P."/>
            <person name="Sykes S."/>
            <person name="Wortman J."/>
            <person name="Nusbaum C."/>
            <person name="Birren B."/>
        </authorList>
    </citation>
    <scope>NUCLEOTIDE SEQUENCE [LARGE SCALE GENOMIC DNA]</scope>
    <source>
        <strain evidence="7 8">CBS 110553</strain>
    </source>
</reference>
<dbReference type="HOGENOM" id="CLU_017137_1_0_1"/>
<dbReference type="STRING" id="1182543.W9VVQ6"/>
<dbReference type="Gene3D" id="3.30.40.10">
    <property type="entry name" value="Zinc/RING finger domain, C3HC4 (zinc finger)"/>
    <property type="match status" value="1"/>
</dbReference>
<evidence type="ECO:0000259" key="6">
    <source>
        <dbReference type="PROSITE" id="PS51382"/>
    </source>
</evidence>
<proteinExistence type="predicted"/>
<organism evidence="7 8">
    <name type="scientific">Cladophialophora psammophila CBS 110553</name>
    <dbReference type="NCBI Taxonomy" id="1182543"/>
    <lineage>
        <taxon>Eukaryota</taxon>
        <taxon>Fungi</taxon>
        <taxon>Dikarya</taxon>
        <taxon>Ascomycota</taxon>
        <taxon>Pezizomycotina</taxon>
        <taxon>Eurotiomycetes</taxon>
        <taxon>Chaetothyriomycetidae</taxon>
        <taxon>Chaetothyriales</taxon>
        <taxon>Herpotrichiellaceae</taxon>
        <taxon>Cladophialophora</taxon>
    </lineage>
</organism>
<feature type="non-terminal residue" evidence="7">
    <location>
        <position position="295"/>
    </location>
</feature>
<evidence type="ECO:0000256" key="4">
    <source>
        <dbReference type="PROSITE-ProRule" id="PRU00175"/>
    </source>
</evidence>
<dbReference type="PROSITE" id="PS50089">
    <property type="entry name" value="ZF_RING_2"/>
    <property type="match status" value="1"/>
</dbReference>
<feature type="domain" description="RING-type" evidence="5">
    <location>
        <begin position="199"/>
        <end position="238"/>
    </location>
</feature>
<sequence length="295" mass="33852">MAALLAVTGEIFQVLQQDLTGLDQLYQSMRTHLQDEIVQLGKGLRALCKGKSRRSRREIKTRRKVFEPYSEAEVFLSSREANAGTRDAGHAQKQYQLFAWSLAAEPDKLLKLRRESLSLLGRFIRMNEDLLRIKKFQELSQTALADILKTFKNRFPLHAHLTSSLTPSLFIEQDPATALSFTISKEVLSIIPQLSDYLCPICFSVSYKPVRLRCRHLFCIRCMVILQRQRRDPCPLRREEVVLEATSDNIDEELRKFMEANFKAEVAKNRDKMGLRLGLINGVLRTSNPRNAPSC</sequence>
<dbReference type="InterPro" id="IPR013083">
    <property type="entry name" value="Znf_RING/FYVE/PHD"/>
</dbReference>
<dbReference type="SMART" id="SM00184">
    <property type="entry name" value="RING"/>
    <property type="match status" value="1"/>
</dbReference>
<dbReference type="Proteomes" id="UP000019471">
    <property type="component" value="Unassembled WGS sequence"/>
</dbReference>
<keyword evidence="1" id="KW-0479">Metal-binding</keyword>
<feature type="domain" description="SPX" evidence="6">
    <location>
        <begin position="1"/>
        <end position="165"/>
    </location>
</feature>
<dbReference type="PANTHER" id="PTHR23327:SF51">
    <property type="entry name" value="TRANSCRIPTIONAL REGULATOR OF YEAST FORM ADHERENCE 3"/>
    <property type="match status" value="1"/>
</dbReference>
<dbReference type="InterPro" id="IPR017907">
    <property type="entry name" value="Znf_RING_CS"/>
</dbReference>
<dbReference type="OrthoDB" id="5588846at2759"/>
<keyword evidence="2 4" id="KW-0863">Zinc-finger</keyword>
<dbReference type="RefSeq" id="XP_007751337.1">
    <property type="nucleotide sequence ID" value="XM_007753147.1"/>
</dbReference>
<dbReference type="PANTHER" id="PTHR23327">
    <property type="entry name" value="RING FINGER PROTEIN 127"/>
    <property type="match status" value="1"/>
</dbReference>
<keyword evidence="8" id="KW-1185">Reference proteome</keyword>
<gene>
    <name evidence="7" type="ORF">A1O5_12578</name>
</gene>
<dbReference type="GeneID" id="19197264"/>
<dbReference type="InterPro" id="IPR001841">
    <property type="entry name" value="Znf_RING"/>
</dbReference>
<evidence type="ECO:0000256" key="1">
    <source>
        <dbReference type="ARBA" id="ARBA00022723"/>
    </source>
</evidence>
<accession>W9VVQ6</accession>
<evidence type="ECO:0000259" key="5">
    <source>
        <dbReference type="PROSITE" id="PS50089"/>
    </source>
</evidence>
<name>W9VVQ6_9EURO</name>
<dbReference type="Pfam" id="PF00097">
    <property type="entry name" value="zf-C3HC4"/>
    <property type="match status" value="1"/>
</dbReference>
<dbReference type="AlphaFoldDB" id="W9VVQ6"/>
<evidence type="ECO:0000313" key="8">
    <source>
        <dbReference type="Proteomes" id="UP000019471"/>
    </source>
</evidence>
<comment type="caution">
    <text evidence="7">The sequence shown here is derived from an EMBL/GenBank/DDBJ whole genome shotgun (WGS) entry which is preliminary data.</text>
</comment>
<dbReference type="GO" id="GO:0008270">
    <property type="term" value="F:zinc ion binding"/>
    <property type="evidence" value="ECO:0007669"/>
    <property type="project" value="UniProtKB-KW"/>
</dbReference>
<evidence type="ECO:0000256" key="2">
    <source>
        <dbReference type="ARBA" id="ARBA00022771"/>
    </source>
</evidence>
<keyword evidence="3" id="KW-0862">Zinc</keyword>
<dbReference type="Pfam" id="PF03105">
    <property type="entry name" value="SPX"/>
    <property type="match status" value="1"/>
</dbReference>
<dbReference type="PROSITE" id="PS00518">
    <property type="entry name" value="ZF_RING_1"/>
    <property type="match status" value="1"/>
</dbReference>
<dbReference type="SUPFAM" id="SSF57850">
    <property type="entry name" value="RING/U-box"/>
    <property type="match status" value="1"/>
</dbReference>
<protein>
    <recommendedName>
        <fullName evidence="9">RING-type domain-containing protein</fullName>
    </recommendedName>
</protein>
<dbReference type="PROSITE" id="PS51382">
    <property type="entry name" value="SPX"/>
    <property type="match status" value="1"/>
</dbReference>
<evidence type="ECO:0008006" key="9">
    <source>
        <dbReference type="Google" id="ProtNLM"/>
    </source>
</evidence>
<dbReference type="EMBL" id="AMGX01000035">
    <property type="protein sequence ID" value="EXJ56311.1"/>
    <property type="molecule type" value="Genomic_DNA"/>
</dbReference>
<dbReference type="InterPro" id="IPR004331">
    <property type="entry name" value="SPX_dom"/>
</dbReference>
<evidence type="ECO:0000313" key="7">
    <source>
        <dbReference type="EMBL" id="EXJ56311.1"/>
    </source>
</evidence>